<feature type="compositionally biased region" description="Polar residues" evidence="1">
    <location>
        <begin position="381"/>
        <end position="401"/>
    </location>
</feature>
<evidence type="ECO:0000256" key="1">
    <source>
        <dbReference type="SAM" id="MobiDB-lite"/>
    </source>
</evidence>
<dbReference type="EMBL" id="CAKXYY010000008">
    <property type="protein sequence ID" value="CAH2352799.1"/>
    <property type="molecule type" value="Genomic_DNA"/>
</dbReference>
<dbReference type="OrthoDB" id="4087010at2759"/>
<evidence type="ECO:0000313" key="2">
    <source>
        <dbReference type="EMBL" id="CAH2352799.1"/>
    </source>
</evidence>
<accession>A0A9P0QP39</accession>
<feature type="compositionally biased region" description="Acidic residues" evidence="1">
    <location>
        <begin position="405"/>
        <end position="421"/>
    </location>
</feature>
<feature type="compositionally biased region" description="Acidic residues" evidence="1">
    <location>
        <begin position="456"/>
        <end position="471"/>
    </location>
</feature>
<name>A0A9P0QP39_9ASCO</name>
<sequence length="478" mass="53763">MDLTESKVIQLHEYVQRFQHVDNFEELVQIVDWNFLYRILKITDKDIITDKLEEVFQDSKEEIYTSPIFLDEELEEPLTLAHVEDNPFHGEVAAMFAALHLYKYTSIVEMKQKEVVSTTNESHSYAENYDLGSSPYTRGERGKGIEEKTSKDKLLGPVTTGVVGANKVNSSDAASNHVMAHLNPFGLGQYSDNQTKLGKPAPIEITNLNVLTKPDVSASSKIRPAQEGPIKSSKGSPFVLADKLKYIRRKSFGFGEQKKLQQLSPSMNSTAVSPVKDPVTTTAPIVRSKSNRRTSMVEDSLPPYIRKQLETHMSPKTPPQPFSPGEQYDLLHRTHQSSVDNTSTIIQEELDEIMPPVTLTKKQSSRLRNVLSNSQSLYTISKNTLPSLPPSQGESQASTVSDYLNDTDDDDGLEDDDEDDREYVSPTVVSPYLGFEDDDENEDFPDFENLSREDSTKDDDEDAEEEDDGDEYLFTSLK</sequence>
<dbReference type="Proteomes" id="UP000837801">
    <property type="component" value="Unassembled WGS sequence"/>
</dbReference>
<protein>
    <submittedName>
        <fullName evidence="2">Uncharacterized protein</fullName>
    </submittedName>
</protein>
<feature type="compositionally biased region" description="Acidic residues" evidence="1">
    <location>
        <begin position="435"/>
        <end position="446"/>
    </location>
</feature>
<evidence type="ECO:0000313" key="3">
    <source>
        <dbReference type="Proteomes" id="UP000837801"/>
    </source>
</evidence>
<reference evidence="2" key="1">
    <citation type="submission" date="2022-03" db="EMBL/GenBank/DDBJ databases">
        <authorList>
            <person name="Legras J.-L."/>
            <person name="Devillers H."/>
            <person name="Grondin C."/>
        </authorList>
    </citation>
    <scope>NUCLEOTIDE SEQUENCE</scope>
    <source>
        <strain evidence="2">CLIB 1423</strain>
    </source>
</reference>
<dbReference type="AlphaFoldDB" id="A0A9P0QP39"/>
<gene>
    <name evidence="2" type="ORF">CLIB1423_08S01332</name>
</gene>
<proteinExistence type="predicted"/>
<keyword evidence="3" id="KW-1185">Reference proteome</keyword>
<organism evidence="2 3">
    <name type="scientific">[Candida] railenensis</name>
    <dbReference type="NCBI Taxonomy" id="45579"/>
    <lineage>
        <taxon>Eukaryota</taxon>
        <taxon>Fungi</taxon>
        <taxon>Dikarya</taxon>
        <taxon>Ascomycota</taxon>
        <taxon>Saccharomycotina</taxon>
        <taxon>Pichiomycetes</taxon>
        <taxon>Debaryomycetaceae</taxon>
        <taxon>Kurtzmaniella</taxon>
    </lineage>
</organism>
<comment type="caution">
    <text evidence="2">The sequence shown here is derived from an EMBL/GenBank/DDBJ whole genome shotgun (WGS) entry which is preliminary data.</text>
</comment>
<feature type="region of interest" description="Disordered" evidence="1">
    <location>
        <begin position="381"/>
        <end position="478"/>
    </location>
</feature>